<comment type="similarity">
    <text evidence="6">Belongs to the methyl-accepting chemotaxis (MCP) protein family.</text>
</comment>
<evidence type="ECO:0000256" key="3">
    <source>
        <dbReference type="ARBA" id="ARBA00022989"/>
    </source>
</evidence>
<comment type="caution">
    <text evidence="10">The sequence shown here is derived from an EMBL/GenBank/DDBJ whole genome shotgun (WGS) entry which is preliminary data.</text>
</comment>
<name>A0ABV6BFU5_9GAMM</name>
<keyword evidence="2 8" id="KW-0812">Transmembrane</keyword>
<evidence type="ECO:0000313" key="11">
    <source>
        <dbReference type="Proteomes" id="UP001589813"/>
    </source>
</evidence>
<dbReference type="RefSeq" id="WP_377246185.1">
    <property type="nucleotide sequence ID" value="NZ_JBHLXP010000004.1"/>
</dbReference>
<protein>
    <submittedName>
        <fullName evidence="10">Methyl-accepting chemotaxis protein</fullName>
    </submittedName>
</protein>
<proteinExistence type="inferred from homology"/>
<dbReference type="SMART" id="SM00283">
    <property type="entry name" value="MA"/>
    <property type="match status" value="1"/>
</dbReference>
<comment type="subcellular location">
    <subcellularLocation>
        <location evidence="1">Membrane</location>
        <topology evidence="1">Multi-pass membrane protein</topology>
    </subcellularLocation>
</comment>
<evidence type="ECO:0000259" key="9">
    <source>
        <dbReference type="PROSITE" id="PS50111"/>
    </source>
</evidence>
<keyword evidence="4 8" id="KW-0472">Membrane</keyword>
<keyword evidence="11" id="KW-1185">Reference proteome</keyword>
<dbReference type="InterPro" id="IPR004090">
    <property type="entry name" value="Chemotax_Me-accpt_rcpt"/>
</dbReference>
<accession>A0ABV6BFU5</accession>
<feature type="transmembrane region" description="Helical" evidence="8">
    <location>
        <begin position="12"/>
        <end position="31"/>
    </location>
</feature>
<evidence type="ECO:0000256" key="2">
    <source>
        <dbReference type="ARBA" id="ARBA00022692"/>
    </source>
</evidence>
<dbReference type="InterPro" id="IPR004089">
    <property type="entry name" value="MCPsignal_dom"/>
</dbReference>
<dbReference type="PRINTS" id="PR00260">
    <property type="entry name" value="CHEMTRNSDUCR"/>
</dbReference>
<evidence type="ECO:0000256" key="6">
    <source>
        <dbReference type="ARBA" id="ARBA00029447"/>
    </source>
</evidence>
<keyword evidence="5 7" id="KW-0807">Transducer</keyword>
<keyword evidence="3 8" id="KW-1133">Transmembrane helix</keyword>
<dbReference type="Gene3D" id="1.10.287.950">
    <property type="entry name" value="Methyl-accepting chemotaxis protein"/>
    <property type="match status" value="1"/>
</dbReference>
<feature type="transmembrane region" description="Helical" evidence="8">
    <location>
        <begin position="142"/>
        <end position="161"/>
    </location>
</feature>
<gene>
    <name evidence="10" type="ORF">ACFFJP_15705</name>
</gene>
<feature type="transmembrane region" description="Helical" evidence="8">
    <location>
        <begin position="86"/>
        <end position="106"/>
    </location>
</feature>
<dbReference type="PANTHER" id="PTHR32089">
    <property type="entry name" value="METHYL-ACCEPTING CHEMOTAXIS PROTEIN MCPB"/>
    <property type="match status" value="1"/>
</dbReference>
<dbReference type="PANTHER" id="PTHR32089:SF119">
    <property type="entry name" value="METHYL-ACCEPTING CHEMOTAXIS PROTEIN CTPL"/>
    <property type="match status" value="1"/>
</dbReference>
<evidence type="ECO:0000256" key="1">
    <source>
        <dbReference type="ARBA" id="ARBA00004141"/>
    </source>
</evidence>
<dbReference type="EMBL" id="JBHLXP010000004">
    <property type="protein sequence ID" value="MFC0049744.1"/>
    <property type="molecule type" value="Genomic_DNA"/>
</dbReference>
<dbReference type="SUPFAM" id="SSF58104">
    <property type="entry name" value="Methyl-accepting chemotaxis protein (MCP) signaling domain"/>
    <property type="match status" value="1"/>
</dbReference>
<organism evidence="10 11">
    <name type="scientific">Rheinheimera tilapiae</name>
    <dbReference type="NCBI Taxonomy" id="875043"/>
    <lineage>
        <taxon>Bacteria</taxon>
        <taxon>Pseudomonadati</taxon>
        <taxon>Pseudomonadota</taxon>
        <taxon>Gammaproteobacteria</taxon>
        <taxon>Chromatiales</taxon>
        <taxon>Chromatiaceae</taxon>
        <taxon>Rheinheimera</taxon>
    </lineage>
</organism>
<dbReference type="Pfam" id="PF00015">
    <property type="entry name" value="MCPsignal"/>
    <property type="match status" value="1"/>
</dbReference>
<evidence type="ECO:0000313" key="10">
    <source>
        <dbReference type="EMBL" id="MFC0049744.1"/>
    </source>
</evidence>
<evidence type="ECO:0000256" key="7">
    <source>
        <dbReference type="PROSITE-ProRule" id="PRU00284"/>
    </source>
</evidence>
<dbReference type="CDD" id="cd11386">
    <property type="entry name" value="MCP_signal"/>
    <property type="match status" value="1"/>
</dbReference>
<dbReference type="Proteomes" id="UP001589813">
    <property type="component" value="Unassembled WGS sequence"/>
</dbReference>
<sequence>MQYNFRTEAFQIANYVNAGLLVLSLVFSFIFGSWLPTLLIGLPAALIPWFLLNSLGDQQLTRISYGISYMLFAALQIHLSQGMLEMHFGIFVLLAILIAFRDYLVVLSAAGFIAVHHLLFMWLQAGGSAVFVLPPAELSLEIVLIHAAYVVAESVVLVLICRNSLKEAQQAEFFLQTTEKMVDANGRIWLHSGKPEIETRLTRNFSNVMTTLQDTVKTINSAVSTLTKETETLVYEGSTLSNRISNKLQEVERIATATEQMSMSIQELGESAREVLVLAQDSSVASNDGKIVVDKTISNINNLSGTLEQTKVKVNGMASSTSEIKGVLDVIQSIAEQTNLLALNAAIEAARAGEQGRGFAVVADEVRNLASKTHKSTDEIKQMIARLVQSSNESVSAVEQSLQQLQATVSTASESHQVLSGIQQRVEQVVGSADLMSRTLEQQGLASAEIARSTAELITLASEQQVQGAKVTEIAHHVEAITGQLSQRAERFVHTS</sequence>
<reference evidence="10 11" key="1">
    <citation type="submission" date="2024-09" db="EMBL/GenBank/DDBJ databases">
        <authorList>
            <person name="Sun Q."/>
            <person name="Mori K."/>
        </authorList>
    </citation>
    <scope>NUCLEOTIDE SEQUENCE [LARGE SCALE GENOMIC DNA]</scope>
    <source>
        <strain evidence="10 11">KCTC 23315</strain>
    </source>
</reference>
<evidence type="ECO:0000256" key="5">
    <source>
        <dbReference type="ARBA" id="ARBA00023224"/>
    </source>
</evidence>
<dbReference type="PROSITE" id="PS50111">
    <property type="entry name" value="CHEMOTAXIS_TRANSDUC_2"/>
    <property type="match status" value="1"/>
</dbReference>
<evidence type="ECO:0000256" key="4">
    <source>
        <dbReference type="ARBA" id="ARBA00023136"/>
    </source>
</evidence>
<evidence type="ECO:0000256" key="8">
    <source>
        <dbReference type="SAM" id="Phobius"/>
    </source>
</evidence>
<feature type="domain" description="Methyl-accepting transducer" evidence="9">
    <location>
        <begin position="222"/>
        <end position="458"/>
    </location>
</feature>